<name>A0ABZ0P5L6_CERBT</name>
<dbReference type="SUPFAM" id="SSF52096">
    <property type="entry name" value="ClpP/crotonase"/>
    <property type="match status" value="1"/>
</dbReference>
<evidence type="ECO:0000256" key="3">
    <source>
        <dbReference type="SAM" id="MobiDB-lite"/>
    </source>
</evidence>
<dbReference type="Pfam" id="PF00378">
    <property type="entry name" value="ECH_1"/>
    <property type="match status" value="1"/>
</dbReference>
<dbReference type="GeneID" id="35434251"/>
<dbReference type="CDD" id="cd08650">
    <property type="entry name" value="FMT_core_HypX_N"/>
    <property type="match status" value="1"/>
</dbReference>
<dbReference type="Gene3D" id="3.40.50.12230">
    <property type="match status" value="1"/>
</dbReference>
<dbReference type="PANTHER" id="PTHR43388">
    <property type="entry name" value="HYDROGENASE MATURATION FACTOR HOXX"/>
    <property type="match status" value="1"/>
</dbReference>
<protein>
    <recommendedName>
        <fullName evidence="6">Hydrogenase maturation factor HoxX</fullName>
    </recommendedName>
</protein>
<evidence type="ECO:0000313" key="5">
    <source>
        <dbReference type="Proteomes" id="UP001302367"/>
    </source>
</evidence>
<evidence type="ECO:0008006" key="6">
    <source>
        <dbReference type="Google" id="ProtNLM"/>
    </source>
</evidence>
<dbReference type="InterPro" id="IPR036477">
    <property type="entry name" value="Formyl_transf_N_sf"/>
</dbReference>
<dbReference type="RefSeq" id="XP_023454908.2">
    <property type="nucleotide sequence ID" value="XM_023603240.2"/>
</dbReference>
<keyword evidence="5" id="KW-1185">Reference proteome</keyword>
<dbReference type="SUPFAM" id="SSF53328">
    <property type="entry name" value="Formyltransferase"/>
    <property type="match status" value="1"/>
</dbReference>
<dbReference type="Gene3D" id="3.90.226.10">
    <property type="entry name" value="2-enoyl-CoA Hydratase, Chain A, domain 1"/>
    <property type="match status" value="1"/>
</dbReference>
<comment type="similarity">
    <text evidence="2">Belongs to the enoyl-CoA hydratase/isomerase family.</text>
</comment>
<reference evidence="4 5" key="1">
    <citation type="submission" date="2023-09" db="EMBL/GenBank/DDBJ databases">
        <title>Complete-Gapless Cercospora beticola genome.</title>
        <authorList>
            <person name="Wyatt N.A."/>
            <person name="Spanner R.E."/>
            <person name="Bolton M.D."/>
        </authorList>
    </citation>
    <scope>NUCLEOTIDE SEQUENCE [LARGE SCALE GENOMIC DNA]</scope>
    <source>
        <strain evidence="4">Cb09-40</strain>
    </source>
</reference>
<proteinExistence type="inferred from homology"/>
<feature type="region of interest" description="Disordered" evidence="3">
    <location>
        <begin position="749"/>
        <end position="772"/>
    </location>
</feature>
<organism evidence="4 5">
    <name type="scientific">Cercospora beticola</name>
    <name type="common">Sugarbeet leaf spot fungus</name>
    <dbReference type="NCBI Taxonomy" id="122368"/>
    <lineage>
        <taxon>Eukaryota</taxon>
        <taxon>Fungi</taxon>
        <taxon>Dikarya</taxon>
        <taxon>Ascomycota</taxon>
        <taxon>Pezizomycotina</taxon>
        <taxon>Dothideomycetes</taxon>
        <taxon>Dothideomycetidae</taxon>
        <taxon>Mycosphaerellales</taxon>
        <taxon>Mycosphaerellaceae</taxon>
        <taxon>Cercospora</taxon>
    </lineage>
</organism>
<dbReference type="Proteomes" id="UP001302367">
    <property type="component" value="Chromosome 8"/>
</dbReference>
<accession>A0ABZ0P5L6</accession>
<dbReference type="InterPro" id="IPR047180">
    <property type="entry name" value="HoxX-like"/>
</dbReference>
<gene>
    <name evidence="4" type="ORF">RHO25_011824</name>
</gene>
<evidence type="ECO:0000313" key="4">
    <source>
        <dbReference type="EMBL" id="WPB07164.1"/>
    </source>
</evidence>
<dbReference type="PANTHER" id="PTHR43388:SF1">
    <property type="entry name" value="HYDROGENASE MATURATION FACTOR HOXX"/>
    <property type="match status" value="1"/>
</dbReference>
<dbReference type="InterPro" id="IPR029045">
    <property type="entry name" value="ClpP/crotonase-like_dom_sf"/>
</dbReference>
<dbReference type="PROSITE" id="PS00166">
    <property type="entry name" value="ENOYL_COA_HYDRATASE"/>
    <property type="match status" value="1"/>
</dbReference>
<dbReference type="InterPro" id="IPR018376">
    <property type="entry name" value="Enoyl-CoA_hyd/isom_CS"/>
</dbReference>
<evidence type="ECO:0000256" key="1">
    <source>
        <dbReference type="ARBA" id="ARBA00023026"/>
    </source>
</evidence>
<dbReference type="EMBL" id="CP134191">
    <property type="protein sequence ID" value="WPB07164.1"/>
    <property type="molecule type" value="Genomic_DNA"/>
</dbReference>
<evidence type="ECO:0000256" key="2">
    <source>
        <dbReference type="RuleBase" id="RU003707"/>
    </source>
</evidence>
<sequence length="772" mass="84839">MKILFLCTAHNSLSQRLYLVLTRSHDVTIEYALSEEAMISAAGLSGPDLIICPFLTTLVPKQIYEQYMTLIIVSCTHLLPKNHGRLTTGKHPGPPGDVGPSALDWVLLGDDGSVDDSSALLKKLDQEDVSPGRSHWGLTVLQAIEEFDAGPVWAFEQFNIDIDQPGLTKSELYRGLITQSAITATLAAISRIQAAANLVGADDGLVTGSISPLLRASVTFGIVSVTDALPFQGGKLHHRPLLKAAQRDFDIAKHNSQQISRRIRCGDSQPGVLSNVFGQNLYVYGGMIDDNAESRTPIKLSGLITPIIGFRNEAVCLSTCDGKGIWITHVRRMKTKVDKALWPKVPAIFGLLQLGLIATEDVLSYTWAPPADWRLSITKTFQEVWVDFEVDEDLRRTAYVYFNFYNGAMSTAQCSHLIEALDYILSQASATVPITAVVMMGGSYFSNGIALNVIEAATDPALESWQNINRIDDVVYYLLHEFPARGIVTVAAVRGNAAAGGVALATACDIVVAGQSVVLNPAYRGVGLFGSEYHTLSYFGRCGQVNAKKILTSMTPLSPLQAQSIGLVDYVFPGSGAVLDDYIRSHIAYLLRPGIIKRGHWKNNVDLSPASLAQARAHELGEMSLDFWSSRSARYHARRFAFVRKLKPTHTPLRFAKHRRALDESRRDEEETENFDSVEYYRKLAEEKLVASLRQALTIEVGHALAQREAQPVRHDSVVSSIPGIEIIESEKERKKMEPIFSCYYKAPSEQLTPPESPLSPGQIVDKVTSAF</sequence>
<dbReference type="InterPro" id="IPR001753">
    <property type="entry name" value="Enoyl-CoA_hydra/iso"/>
</dbReference>
<dbReference type="CDD" id="cd06558">
    <property type="entry name" value="crotonase-like"/>
    <property type="match status" value="1"/>
</dbReference>
<keyword evidence="1" id="KW-0843">Virulence</keyword>